<dbReference type="AlphaFoldDB" id="A0A9D4D7Y2"/>
<evidence type="ECO:0000313" key="2">
    <source>
        <dbReference type="Proteomes" id="UP000828390"/>
    </source>
</evidence>
<accession>A0A9D4D7Y2</accession>
<reference evidence="1" key="1">
    <citation type="journal article" date="2019" name="bioRxiv">
        <title>The Genome of the Zebra Mussel, Dreissena polymorpha: A Resource for Invasive Species Research.</title>
        <authorList>
            <person name="McCartney M.A."/>
            <person name="Auch B."/>
            <person name="Kono T."/>
            <person name="Mallez S."/>
            <person name="Zhang Y."/>
            <person name="Obille A."/>
            <person name="Becker A."/>
            <person name="Abrahante J.E."/>
            <person name="Garbe J."/>
            <person name="Badalamenti J.P."/>
            <person name="Herman A."/>
            <person name="Mangelson H."/>
            <person name="Liachko I."/>
            <person name="Sullivan S."/>
            <person name="Sone E.D."/>
            <person name="Koren S."/>
            <person name="Silverstein K.A.T."/>
            <person name="Beckman K.B."/>
            <person name="Gohl D.M."/>
        </authorList>
    </citation>
    <scope>NUCLEOTIDE SEQUENCE</scope>
    <source>
        <strain evidence="1">Duluth1</strain>
        <tissue evidence="1">Whole animal</tissue>
    </source>
</reference>
<comment type="caution">
    <text evidence="1">The sequence shown here is derived from an EMBL/GenBank/DDBJ whole genome shotgun (WGS) entry which is preliminary data.</text>
</comment>
<sequence>MFGACRYVGKKRQDDALENKKLTCITCKGSILVERIQKEFESVIFSRRSFYM</sequence>
<protein>
    <submittedName>
        <fullName evidence="1">Uncharacterized protein</fullName>
    </submittedName>
</protein>
<organism evidence="1 2">
    <name type="scientific">Dreissena polymorpha</name>
    <name type="common">Zebra mussel</name>
    <name type="synonym">Mytilus polymorpha</name>
    <dbReference type="NCBI Taxonomy" id="45954"/>
    <lineage>
        <taxon>Eukaryota</taxon>
        <taxon>Metazoa</taxon>
        <taxon>Spiralia</taxon>
        <taxon>Lophotrochozoa</taxon>
        <taxon>Mollusca</taxon>
        <taxon>Bivalvia</taxon>
        <taxon>Autobranchia</taxon>
        <taxon>Heteroconchia</taxon>
        <taxon>Euheterodonta</taxon>
        <taxon>Imparidentia</taxon>
        <taxon>Neoheterodontei</taxon>
        <taxon>Myida</taxon>
        <taxon>Dreissenoidea</taxon>
        <taxon>Dreissenidae</taxon>
        <taxon>Dreissena</taxon>
    </lineage>
</organism>
<proteinExistence type="predicted"/>
<reference evidence="1" key="2">
    <citation type="submission" date="2020-11" db="EMBL/GenBank/DDBJ databases">
        <authorList>
            <person name="McCartney M.A."/>
            <person name="Auch B."/>
            <person name="Kono T."/>
            <person name="Mallez S."/>
            <person name="Becker A."/>
            <person name="Gohl D.M."/>
            <person name="Silverstein K.A.T."/>
            <person name="Koren S."/>
            <person name="Bechman K.B."/>
            <person name="Herman A."/>
            <person name="Abrahante J.E."/>
            <person name="Garbe J."/>
        </authorList>
    </citation>
    <scope>NUCLEOTIDE SEQUENCE</scope>
    <source>
        <strain evidence="1">Duluth1</strain>
        <tissue evidence="1">Whole animal</tissue>
    </source>
</reference>
<gene>
    <name evidence="1" type="ORF">DPMN_046364</name>
</gene>
<keyword evidence="2" id="KW-1185">Reference proteome</keyword>
<name>A0A9D4D7Y2_DREPO</name>
<dbReference type="EMBL" id="JAIWYP010000011">
    <property type="protein sequence ID" value="KAH3739699.1"/>
    <property type="molecule type" value="Genomic_DNA"/>
</dbReference>
<dbReference type="Proteomes" id="UP000828390">
    <property type="component" value="Unassembled WGS sequence"/>
</dbReference>
<evidence type="ECO:0000313" key="1">
    <source>
        <dbReference type="EMBL" id="KAH3739699.1"/>
    </source>
</evidence>